<evidence type="ECO:0000313" key="1">
    <source>
        <dbReference type="EMBL" id="SDZ28153.1"/>
    </source>
</evidence>
<accession>A0A1H3RR92</accession>
<dbReference type="AlphaFoldDB" id="A0A1H3RR92"/>
<keyword evidence="2" id="KW-1185">Reference proteome</keyword>
<dbReference type="Proteomes" id="UP000199529">
    <property type="component" value="Unassembled WGS sequence"/>
</dbReference>
<dbReference type="OrthoDB" id="4557078at2"/>
<gene>
    <name evidence="1" type="ORF">SAMN05216215_105711</name>
</gene>
<dbReference type="STRING" id="418495.SAMN05216215_105711"/>
<reference evidence="2" key="1">
    <citation type="submission" date="2016-10" db="EMBL/GenBank/DDBJ databases">
        <authorList>
            <person name="Varghese N."/>
            <person name="Submissions S."/>
        </authorList>
    </citation>
    <scope>NUCLEOTIDE SEQUENCE [LARGE SCALE GENOMIC DNA]</scope>
    <source>
        <strain evidence="2">CGMCC 4.3530</strain>
    </source>
</reference>
<evidence type="ECO:0000313" key="2">
    <source>
        <dbReference type="Proteomes" id="UP000199529"/>
    </source>
</evidence>
<dbReference type="EMBL" id="FNOK01000057">
    <property type="protein sequence ID" value="SDZ28153.1"/>
    <property type="molecule type" value="Genomic_DNA"/>
</dbReference>
<name>A0A1H3RR92_9PSEU</name>
<organism evidence="1 2">
    <name type="scientific">Saccharopolyspora shandongensis</name>
    <dbReference type="NCBI Taxonomy" id="418495"/>
    <lineage>
        <taxon>Bacteria</taxon>
        <taxon>Bacillati</taxon>
        <taxon>Actinomycetota</taxon>
        <taxon>Actinomycetes</taxon>
        <taxon>Pseudonocardiales</taxon>
        <taxon>Pseudonocardiaceae</taxon>
        <taxon>Saccharopolyspora</taxon>
    </lineage>
</organism>
<sequence length="220" mass="24611">MDDQRKLARAIVDGGDHHEIVAHLTRLLRASESENLTAMWHPLGFINISLVWDSTWPGGDRPRIHVWHPELSRPQFPQHVCHSHGWHLRSNVLHGRFVNETYEVSSDPHGDHALFEVSYGDGVSRARSVDEAVSVELVRADELAAGASYEIGSNTFHWTRQVNDDLIVTAMNGSGLGGDAPPPRNARKKPCEPEYSYIRSSCSSADKKRLYGDIVDCLEI</sequence>
<protein>
    <submittedName>
        <fullName evidence="1">Uncharacterized protein</fullName>
    </submittedName>
</protein>
<proteinExistence type="predicted"/>
<dbReference type="RefSeq" id="WP_143061238.1">
    <property type="nucleotide sequence ID" value="NZ_FNOK01000057.1"/>
</dbReference>